<dbReference type="PROSITE" id="PS50011">
    <property type="entry name" value="PROTEIN_KINASE_DOM"/>
    <property type="match status" value="1"/>
</dbReference>
<evidence type="ECO:0000259" key="15">
    <source>
        <dbReference type="PROSITE" id="PS50011"/>
    </source>
</evidence>
<evidence type="ECO:0000313" key="17">
    <source>
        <dbReference type="Proteomes" id="UP001153555"/>
    </source>
</evidence>
<protein>
    <submittedName>
        <fullName evidence="16">Protein STRUBBELIG-RECEPTOR FAMILY 2</fullName>
    </submittedName>
</protein>
<feature type="domain" description="Protein kinase" evidence="15">
    <location>
        <begin position="380"/>
        <end position="660"/>
    </location>
</feature>
<dbReference type="SUPFAM" id="SSF52058">
    <property type="entry name" value="L domain-like"/>
    <property type="match status" value="1"/>
</dbReference>
<feature type="region of interest" description="Disordered" evidence="12">
    <location>
        <begin position="238"/>
        <end position="265"/>
    </location>
</feature>
<evidence type="ECO:0000256" key="5">
    <source>
        <dbReference type="ARBA" id="ARBA00022737"/>
    </source>
</evidence>
<dbReference type="FunFam" id="1.10.510.10:FF:000479">
    <property type="entry name" value="Leucine-rich repeat receptor-like protein kinase"/>
    <property type="match status" value="1"/>
</dbReference>
<feature type="compositionally biased region" description="Polar residues" evidence="12">
    <location>
        <begin position="241"/>
        <end position="257"/>
    </location>
</feature>
<evidence type="ECO:0000256" key="10">
    <source>
        <dbReference type="ARBA" id="ARBA00023170"/>
    </source>
</evidence>
<evidence type="ECO:0000256" key="11">
    <source>
        <dbReference type="ARBA" id="ARBA00023180"/>
    </source>
</evidence>
<accession>A0A9N7R428</accession>
<dbReference type="GO" id="GO:0004672">
    <property type="term" value="F:protein kinase activity"/>
    <property type="evidence" value="ECO:0007669"/>
    <property type="project" value="InterPro"/>
</dbReference>
<keyword evidence="3 13" id="KW-0812">Transmembrane</keyword>
<evidence type="ECO:0000256" key="8">
    <source>
        <dbReference type="ARBA" id="ARBA00022989"/>
    </source>
</evidence>
<evidence type="ECO:0000256" key="4">
    <source>
        <dbReference type="ARBA" id="ARBA00022729"/>
    </source>
</evidence>
<feature type="transmembrane region" description="Helical" evidence="13">
    <location>
        <begin position="270"/>
        <end position="296"/>
    </location>
</feature>
<keyword evidence="5" id="KW-0677">Repeat</keyword>
<dbReference type="Gene3D" id="3.30.200.20">
    <property type="entry name" value="Phosphorylase Kinase, domain 1"/>
    <property type="match status" value="1"/>
</dbReference>
<evidence type="ECO:0000256" key="6">
    <source>
        <dbReference type="ARBA" id="ARBA00022741"/>
    </source>
</evidence>
<evidence type="ECO:0000313" key="16">
    <source>
        <dbReference type="EMBL" id="CAA0812709.1"/>
    </source>
</evidence>
<keyword evidence="7" id="KW-0067">ATP-binding</keyword>
<dbReference type="FunFam" id="3.80.10.10:FF:000062">
    <property type="entry name" value="protein STRUBBELIG-RECEPTOR FAMILY 3"/>
    <property type="match status" value="1"/>
</dbReference>
<dbReference type="InterPro" id="IPR011009">
    <property type="entry name" value="Kinase-like_dom_sf"/>
</dbReference>
<evidence type="ECO:0000256" key="13">
    <source>
        <dbReference type="SAM" id="Phobius"/>
    </source>
</evidence>
<evidence type="ECO:0000256" key="14">
    <source>
        <dbReference type="SAM" id="SignalP"/>
    </source>
</evidence>
<keyword evidence="11" id="KW-0325">Glycoprotein</keyword>
<keyword evidence="17" id="KW-1185">Reference proteome</keyword>
<dbReference type="InterPro" id="IPR050647">
    <property type="entry name" value="Plant_LRR-RLKs"/>
</dbReference>
<evidence type="ECO:0000256" key="7">
    <source>
        <dbReference type="ARBA" id="ARBA00022840"/>
    </source>
</evidence>
<dbReference type="PANTHER" id="PTHR48056">
    <property type="entry name" value="LRR RECEPTOR-LIKE SERINE/THREONINE-PROTEIN KINASE-RELATED"/>
    <property type="match status" value="1"/>
</dbReference>
<keyword evidence="4 14" id="KW-0732">Signal</keyword>
<dbReference type="GO" id="GO:0016020">
    <property type="term" value="C:membrane"/>
    <property type="evidence" value="ECO:0007669"/>
    <property type="project" value="UniProtKB-SubCell"/>
</dbReference>
<feature type="chain" id="PRO_5040286427" evidence="14">
    <location>
        <begin position="20"/>
        <end position="696"/>
    </location>
</feature>
<gene>
    <name evidence="16" type="ORF">SHERM_13268</name>
</gene>
<dbReference type="Pfam" id="PF00560">
    <property type="entry name" value="LRR_1"/>
    <property type="match status" value="1"/>
</dbReference>
<dbReference type="AlphaFoldDB" id="A0A9N7R428"/>
<keyword evidence="8 13" id="KW-1133">Transmembrane helix</keyword>
<dbReference type="SUPFAM" id="SSF56112">
    <property type="entry name" value="Protein kinase-like (PK-like)"/>
    <property type="match status" value="1"/>
</dbReference>
<name>A0A9N7R428_STRHE</name>
<evidence type="ECO:0000256" key="3">
    <source>
        <dbReference type="ARBA" id="ARBA00022692"/>
    </source>
</evidence>
<keyword evidence="2" id="KW-0433">Leucine-rich repeat</keyword>
<dbReference type="GO" id="GO:0005524">
    <property type="term" value="F:ATP binding"/>
    <property type="evidence" value="ECO:0007669"/>
    <property type="project" value="UniProtKB-KW"/>
</dbReference>
<keyword evidence="9 13" id="KW-0472">Membrane</keyword>
<reference evidence="16" key="1">
    <citation type="submission" date="2019-12" db="EMBL/GenBank/DDBJ databases">
        <authorList>
            <person name="Scholes J."/>
        </authorList>
    </citation>
    <scope>NUCLEOTIDE SEQUENCE</scope>
</reference>
<dbReference type="EMBL" id="CACSLK010011299">
    <property type="protein sequence ID" value="CAA0812709.1"/>
    <property type="molecule type" value="Genomic_DNA"/>
</dbReference>
<dbReference type="Proteomes" id="UP001153555">
    <property type="component" value="Unassembled WGS sequence"/>
</dbReference>
<evidence type="ECO:0000256" key="12">
    <source>
        <dbReference type="SAM" id="MobiDB-lite"/>
    </source>
</evidence>
<sequence length="696" mass="76710">MANKQLCFLIASFYCTVVALRSWAITDGLEVQALQDMYRSLNRPTKLEHWKSEGGDPCGETWLGIECSGSSITHMNLHGLGLTGNLEVQLSNLISLKNLDLSANNIEGSIPYSLPPNLTNLNLAENKFSQSFPYSLDKMKILQHLNLSHNLLAGPLGDVFNGLQDLKLMDLSFNNFSGDLPTSFESLTNLTQLNIEDNHFSGVIPEHFQTIEHLWIGGNTFHTGPNYTPWSFPSDLMPTEKNISSQPDTNLSASENHPSQKTEDHKNMKIHVVGIVLLLIGGVTLVVAFGALAVTFHKKRVCKKISRSMVGSEEDSLRSLPIETVHGEMSMSTHSSPHVSGFSSSPMITPSRLHPVRTKTLKVSRRKSFAKTKTLVGVKAFTENLIGDGSLGPVYRAEFPDGKILAVKSIKTIPLSIIEEQQFFDVIKNASRMRHPNIVPLVGFCMERGQHLIVYEHIRNLSLDEALHCPAYTPLSWGLRLRIALGVAQALNYTHTSFVPPIAHSNIKAANILLDEEHMPHVCDYGLAILRPLACNSVKIKASEMAIADSGYIAPEHNQPGNGNIKADVYAFGVLLLELLTARKPFDYLKPTAEQSLVRWASSKLHDSLSLVEMVDPAMARTVSSRSLSHFADIVSLCIQPEQQFRAAMSEIVESLMNLLRRSVVADGSEADPLSRSFRSSNTHFVGSPASSTYCV</sequence>
<dbReference type="Gene3D" id="3.80.10.10">
    <property type="entry name" value="Ribonuclease Inhibitor"/>
    <property type="match status" value="1"/>
</dbReference>
<comment type="caution">
    <text evidence="16">The sequence shown here is derived from an EMBL/GenBank/DDBJ whole genome shotgun (WGS) entry which is preliminary data.</text>
</comment>
<keyword evidence="6" id="KW-0547">Nucleotide-binding</keyword>
<organism evidence="16 17">
    <name type="scientific">Striga hermonthica</name>
    <name type="common">Purple witchweed</name>
    <name type="synonym">Buchnera hermonthica</name>
    <dbReference type="NCBI Taxonomy" id="68872"/>
    <lineage>
        <taxon>Eukaryota</taxon>
        <taxon>Viridiplantae</taxon>
        <taxon>Streptophyta</taxon>
        <taxon>Embryophyta</taxon>
        <taxon>Tracheophyta</taxon>
        <taxon>Spermatophyta</taxon>
        <taxon>Magnoliopsida</taxon>
        <taxon>eudicotyledons</taxon>
        <taxon>Gunneridae</taxon>
        <taxon>Pentapetalae</taxon>
        <taxon>asterids</taxon>
        <taxon>lamiids</taxon>
        <taxon>Lamiales</taxon>
        <taxon>Orobanchaceae</taxon>
        <taxon>Buchnereae</taxon>
        <taxon>Striga</taxon>
    </lineage>
</organism>
<feature type="signal peptide" evidence="14">
    <location>
        <begin position="1"/>
        <end position="19"/>
    </location>
</feature>
<keyword evidence="10" id="KW-0675">Receptor</keyword>
<dbReference type="InterPro" id="IPR032675">
    <property type="entry name" value="LRR_dom_sf"/>
</dbReference>
<evidence type="ECO:0000256" key="9">
    <source>
        <dbReference type="ARBA" id="ARBA00023136"/>
    </source>
</evidence>
<dbReference type="InterPro" id="IPR013210">
    <property type="entry name" value="LRR_N_plant-typ"/>
</dbReference>
<dbReference type="Pfam" id="PF00069">
    <property type="entry name" value="Pkinase"/>
    <property type="match status" value="1"/>
</dbReference>
<dbReference type="PANTHER" id="PTHR48056:SF81">
    <property type="entry name" value="RECEPTOR PROTEIN-TYROSINE KINASE CEPR1"/>
    <property type="match status" value="1"/>
</dbReference>
<dbReference type="InterPro" id="IPR001611">
    <property type="entry name" value="Leu-rich_rpt"/>
</dbReference>
<dbReference type="Gene3D" id="1.10.510.10">
    <property type="entry name" value="Transferase(Phosphotransferase) domain 1"/>
    <property type="match status" value="1"/>
</dbReference>
<dbReference type="Pfam" id="PF13855">
    <property type="entry name" value="LRR_8"/>
    <property type="match status" value="1"/>
</dbReference>
<evidence type="ECO:0000256" key="1">
    <source>
        <dbReference type="ARBA" id="ARBA00004167"/>
    </source>
</evidence>
<comment type="subcellular location">
    <subcellularLocation>
        <location evidence="1">Membrane</location>
        <topology evidence="1">Single-pass membrane protein</topology>
    </subcellularLocation>
</comment>
<dbReference type="Pfam" id="PF08263">
    <property type="entry name" value="LRRNT_2"/>
    <property type="match status" value="1"/>
</dbReference>
<proteinExistence type="predicted"/>
<dbReference type="OrthoDB" id="676979at2759"/>
<evidence type="ECO:0000256" key="2">
    <source>
        <dbReference type="ARBA" id="ARBA00022614"/>
    </source>
</evidence>
<dbReference type="InterPro" id="IPR000719">
    <property type="entry name" value="Prot_kinase_dom"/>
</dbReference>